<organism evidence="18 19">
    <name type="scientific">Enterococcus devriesei</name>
    <dbReference type="NCBI Taxonomy" id="319970"/>
    <lineage>
        <taxon>Bacteria</taxon>
        <taxon>Bacillati</taxon>
        <taxon>Bacillota</taxon>
        <taxon>Bacilli</taxon>
        <taxon>Lactobacillales</taxon>
        <taxon>Enterococcaceae</taxon>
        <taxon>Enterococcus</taxon>
    </lineage>
</organism>
<dbReference type="InterPro" id="IPR000866">
    <property type="entry name" value="AhpC/TSA"/>
</dbReference>
<evidence type="ECO:0000256" key="8">
    <source>
        <dbReference type="ARBA" id="ARBA00022862"/>
    </source>
</evidence>
<sequence length="207" mass="23317">MAFFYQLRENFLNILQEGSFMSLIGKQVEAFHAQAYRQGKFVEISNEEFNGKWNVVCFYPADFTFVCPTELEDLQEQYTTLKDLGVEVYSCSTDTHFTHKAWHDTSDAIGKIEYTMIGDPSHQISRIFDVLDEEAGLAQRGTFVIDPDGIVQAMEINADGIGRDASSLIDKIRAGQYVRSHPGEVCPAKWKEDGATLKPSFDLVGKI</sequence>
<dbReference type="SUPFAM" id="SSF52833">
    <property type="entry name" value="Thioredoxin-like"/>
    <property type="match status" value="1"/>
</dbReference>
<dbReference type="AlphaFoldDB" id="A0A1L8SYE3"/>
<feature type="domain" description="Thioredoxin" evidence="17">
    <location>
        <begin position="22"/>
        <end position="177"/>
    </location>
</feature>
<keyword evidence="6 16" id="KW-0963">Cytoplasm</keyword>
<feature type="active site" description="Cysteine sulfenic acid (-SOH) intermediate; for peroxidase activity" evidence="15">
    <location>
        <position position="67"/>
    </location>
</feature>
<dbReference type="InterPro" id="IPR036249">
    <property type="entry name" value="Thioredoxin-like_sf"/>
</dbReference>
<evidence type="ECO:0000313" key="19">
    <source>
        <dbReference type="Proteomes" id="UP000183700"/>
    </source>
</evidence>
<comment type="subunit">
    <text evidence="3">Homodimer; disulfide-linked, upon oxidation. 5 homodimers assemble to form a ring-like decamer.</text>
</comment>
<evidence type="ECO:0000256" key="16">
    <source>
        <dbReference type="RuleBase" id="RU366004"/>
    </source>
</evidence>
<evidence type="ECO:0000256" key="15">
    <source>
        <dbReference type="PIRSR" id="PIRSR000239-1"/>
    </source>
</evidence>
<comment type="catalytic activity">
    <reaction evidence="14 16">
        <text>a hydroperoxide + NADH + H(+) = an alcohol + NAD(+) + H2O</text>
        <dbReference type="Rhea" id="RHEA:62628"/>
        <dbReference type="ChEBI" id="CHEBI:15377"/>
        <dbReference type="ChEBI" id="CHEBI:15378"/>
        <dbReference type="ChEBI" id="CHEBI:30879"/>
        <dbReference type="ChEBI" id="CHEBI:35924"/>
        <dbReference type="ChEBI" id="CHEBI:57540"/>
        <dbReference type="ChEBI" id="CHEBI:57945"/>
        <dbReference type="EC" id="1.11.1.26"/>
    </reaction>
</comment>
<evidence type="ECO:0000256" key="13">
    <source>
        <dbReference type="ARBA" id="ARBA00032824"/>
    </source>
</evidence>
<dbReference type="Pfam" id="PF10417">
    <property type="entry name" value="1-cysPrx_C"/>
    <property type="match status" value="1"/>
</dbReference>
<dbReference type="Gene3D" id="3.40.30.10">
    <property type="entry name" value="Glutaredoxin"/>
    <property type="match status" value="1"/>
</dbReference>
<comment type="subcellular location">
    <subcellularLocation>
        <location evidence="1 16">Cytoplasm</location>
    </subcellularLocation>
</comment>
<evidence type="ECO:0000256" key="6">
    <source>
        <dbReference type="ARBA" id="ARBA00022490"/>
    </source>
</evidence>
<dbReference type="Pfam" id="PF00578">
    <property type="entry name" value="AhpC-TSA"/>
    <property type="match status" value="1"/>
</dbReference>
<dbReference type="PROSITE" id="PS51352">
    <property type="entry name" value="THIOREDOXIN_2"/>
    <property type="match status" value="1"/>
</dbReference>
<dbReference type="InterPro" id="IPR050217">
    <property type="entry name" value="Peroxiredoxin"/>
</dbReference>
<keyword evidence="9 16" id="KW-0560">Oxidoreductase</keyword>
<dbReference type="GO" id="GO:0008379">
    <property type="term" value="F:thioredoxin peroxidase activity"/>
    <property type="evidence" value="ECO:0007669"/>
    <property type="project" value="TreeGrafter"/>
</dbReference>
<dbReference type="PIRSF" id="PIRSF000239">
    <property type="entry name" value="AHPC"/>
    <property type="match status" value="1"/>
</dbReference>
<dbReference type="GO" id="GO:0102039">
    <property type="term" value="F:NADH-dependent peroxiredoxin activity"/>
    <property type="evidence" value="ECO:0007669"/>
    <property type="project" value="UniProtKB-EC"/>
</dbReference>
<evidence type="ECO:0000259" key="17">
    <source>
        <dbReference type="PROSITE" id="PS51352"/>
    </source>
</evidence>
<dbReference type="PANTHER" id="PTHR10681:SF121">
    <property type="entry name" value="ALKYL HYDROPEROXIDE REDUCTASE C"/>
    <property type="match status" value="1"/>
</dbReference>
<evidence type="ECO:0000256" key="9">
    <source>
        <dbReference type="ARBA" id="ARBA00023002"/>
    </source>
</evidence>
<protein>
    <recommendedName>
        <fullName evidence="5 16">Alkyl hydroperoxide reductase C</fullName>
        <ecNumber evidence="4 16">1.11.1.26</ecNumber>
    </recommendedName>
    <alternativeName>
        <fullName evidence="12 16">Peroxiredoxin</fullName>
    </alternativeName>
    <alternativeName>
        <fullName evidence="13 16">Thioredoxin peroxidase</fullName>
    </alternativeName>
</protein>
<evidence type="ECO:0000256" key="1">
    <source>
        <dbReference type="ARBA" id="ARBA00004496"/>
    </source>
</evidence>
<keyword evidence="19" id="KW-1185">Reference proteome</keyword>
<dbReference type="GO" id="GO:0033554">
    <property type="term" value="P:cellular response to stress"/>
    <property type="evidence" value="ECO:0007669"/>
    <property type="project" value="TreeGrafter"/>
</dbReference>
<dbReference type="FunFam" id="3.40.30.10:FF:000002">
    <property type="entry name" value="Alkyl hydroperoxide reductase C"/>
    <property type="match status" value="1"/>
</dbReference>
<dbReference type="EMBL" id="JXKM01000001">
    <property type="protein sequence ID" value="OJG37071.1"/>
    <property type="molecule type" value="Genomic_DNA"/>
</dbReference>
<dbReference type="InterPro" id="IPR017559">
    <property type="entry name" value="AhpC"/>
</dbReference>
<proteinExistence type="inferred from homology"/>
<dbReference type="InterPro" id="IPR019479">
    <property type="entry name" value="Peroxiredoxin_C"/>
</dbReference>
<dbReference type="EC" id="1.11.1.26" evidence="4 16"/>
<dbReference type="GO" id="GO:0006979">
    <property type="term" value="P:response to oxidative stress"/>
    <property type="evidence" value="ECO:0007669"/>
    <property type="project" value="UniProtKB-UniRule"/>
</dbReference>
<dbReference type="STRING" id="319970.RV00_GL000028"/>
<dbReference type="CDD" id="cd03015">
    <property type="entry name" value="PRX_Typ2cys"/>
    <property type="match status" value="1"/>
</dbReference>
<dbReference type="GO" id="GO:0045454">
    <property type="term" value="P:cell redox homeostasis"/>
    <property type="evidence" value="ECO:0007669"/>
    <property type="project" value="TreeGrafter"/>
</dbReference>
<evidence type="ECO:0000256" key="3">
    <source>
        <dbReference type="ARBA" id="ARBA00011654"/>
    </source>
</evidence>
<dbReference type="GO" id="GO:0005829">
    <property type="term" value="C:cytosol"/>
    <property type="evidence" value="ECO:0007669"/>
    <property type="project" value="TreeGrafter"/>
</dbReference>
<dbReference type="NCBIfam" id="TIGR03137">
    <property type="entry name" value="AhpC"/>
    <property type="match status" value="1"/>
</dbReference>
<comment type="similarity">
    <text evidence="2 16">Belongs to the peroxiredoxin family. AhpC/Prx1 subfamily.</text>
</comment>
<comment type="caution">
    <text evidence="18">The sequence shown here is derived from an EMBL/GenBank/DDBJ whole genome shotgun (WGS) entry which is preliminary data.</text>
</comment>
<keyword evidence="11 16" id="KW-0676">Redox-active center</keyword>
<dbReference type="Proteomes" id="UP000183700">
    <property type="component" value="Unassembled WGS sequence"/>
</dbReference>
<reference evidence="18 19" key="1">
    <citation type="submission" date="2014-12" db="EMBL/GenBank/DDBJ databases">
        <title>Draft genome sequences of 29 type strains of Enterococci.</title>
        <authorList>
            <person name="Zhong Z."/>
            <person name="Sun Z."/>
            <person name="Liu W."/>
            <person name="Zhang W."/>
            <person name="Zhang H."/>
        </authorList>
    </citation>
    <scope>NUCLEOTIDE SEQUENCE [LARGE SCALE GENOMIC DNA]</scope>
    <source>
        <strain evidence="18 19">DSM 22802</strain>
    </source>
</reference>
<keyword evidence="7 16" id="KW-0575">Peroxidase</keyword>
<comment type="function">
    <text evidence="16">Thiol-specific peroxidase that catalyzes the reduction of hydrogen peroxide and organic hydroperoxides to water and alcohols, respectively. Plays a role in cell protection against oxidative stress by detoxifying peroxides.</text>
</comment>
<dbReference type="InterPro" id="IPR024706">
    <property type="entry name" value="Peroxiredoxin_AhpC-typ"/>
</dbReference>
<dbReference type="GO" id="GO:0042744">
    <property type="term" value="P:hydrogen peroxide catabolic process"/>
    <property type="evidence" value="ECO:0007669"/>
    <property type="project" value="TreeGrafter"/>
</dbReference>
<evidence type="ECO:0000256" key="4">
    <source>
        <dbReference type="ARBA" id="ARBA00013021"/>
    </source>
</evidence>
<evidence type="ECO:0000256" key="10">
    <source>
        <dbReference type="ARBA" id="ARBA00023157"/>
    </source>
</evidence>
<accession>A0A1L8SYE3</accession>
<dbReference type="PANTHER" id="PTHR10681">
    <property type="entry name" value="THIOREDOXIN PEROXIDASE"/>
    <property type="match status" value="1"/>
</dbReference>
<name>A0A1L8SYE3_9ENTE</name>
<evidence type="ECO:0000256" key="5">
    <source>
        <dbReference type="ARBA" id="ARBA00017462"/>
    </source>
</evidence>
<evidence type="ECO:0000313" key="18">
    <source>
        <dbReference type="EMBL" id="OJG37071.1"/>
    </source>
</evidence>
<evidence type="ECO:0000256" key="11">
    <source>
        <dbReference type="ARBA" id="ARBA00023284"/>
    </source>
</evidence>
<gene>
    <name evidence="18" type="ORF">RV00_GL000028</name>
</gene>
<evidence type="ECO:0000256" key="2">
    <source>
        <dbReference type="ARBA" id="ARBA00009796"/>
    </source>
</evidence>
<evidence type="ECO:0000256" key="14">
    <source>
        <dbReference type="ARBA" id="ARBA00047572"/>
    </source>
</evidence>
<keyword evidence="8 16" id="KW-0049">Antioxidant</keyword>
<evidence type="ECO:0000256" key="7">
    <source>
        <dbReference type="ARBA" id="ARBA00022559"/>
    </source>
</evidence>
<dbReference type="InterPro" id="IPR013766">
    <property type="entry name" value="Thioredoxin_domain"/>
</dbReference>
<keyword evidence="10 16" id="KW-1015">Disulfide bond</keyword>
<evidence type="ECO:0000256" key="12">
    <source>
        <dbReference type="ARBA" id="ARBA00032077"/>
    </source>
</evidence>